<gene>
    <name evidence="6" type="ORF">JYU14_02105</name>
</gene>
<accession>A0ABS3ARC3</accession>
<name>A0ABS3ARC3_9BACT</name>
<evidence type="ECO:0000256" key="1">
    <source>
        <dbReference type="ARBA" id="ARBA00004417"/>
    </source>
</evidence>
<dbReference type="Proteomes" id="UP000722121">
    <property type="component" value="Unassembled WGS sequence"/>
</dbReference>
<evidence type="ECO:0000256" key="3">
    <source>
        <dbReference type="ARBA" id="ARBA00022741"/>
    </source>
</evidence>
<organism evidence="6 7">
    <name type="scientific">Simkania negevensis</name>
    <dbReference type="NCBI Taxonomy" id="83561"/>
    <lineage>
        <taxon>Bacteria</taxon>
        <taxon>Pseudomonadati</taxon>
        <taxon>Chlamydiota</taxon>
        <taxon>Chlamydiia</taxon>
        <taxon>Parachlamydiales</taxon>
        <taxon>Simkaniaceae</taxon>
        <taxon>Simkania</taxon>
    </lineage>
</organism>
<dbReference type="GO" id="GO:0005524">
    <property type="term" value="F:ATP binding"/>
    <property type="evidence" value="ECO:0007669"/>
    <property type="project" value="UniProtKB-KW"/>
</dbReference>
<feature type="domain" description="ABC transporter" evidence="5">
    <location>
        <begin position="2"/>
        <end position="233"/>
    </location>
</feature>
<dbReference type="InterPro" id="IPR017871">
    <property type="entry name" value="ABC_transporter-like_CS"/>
</dbReference>
<dbReference type="InterPro" id="IPR003593">
    <property type="entry name" value="AAA+_ATPase"/>
</dbReference>
<dbReference type="CDD" id="cd03235">
    <property type="entry name" value="ABC_Metallic_Cations"/>
    <property type="match status" value="1"/>
</dbReference>
<sequence length="238" mass="26571">MLSFQNVSFAYQKSAVLKNIELSISKGEYIAVIGPNGGGKTTLLKLIMGFIQPTTGEVKVFGASPKLARPHIGYVPQVVHYDRDFPITCFELVLTGRLARLPWHGRYAAEDKEAVQKVLEELGIASLAYSPIAVLSGGQLQRLFIARALVSNPRLLLLDEPTASIDPEAQEEIYDILKNLVRTMTIVMVTHNLQCLVKEVQRVICVQREAVSMTPEQICEHYAMGIYHPLVEHLKEHH</sequence>
<dbReference type="PROSITE" id="PS00211">
    <property type="entry name" value="ABC_TRANSPORTER_1"/>
    <property type="match status" value="1"/>
</dbReference>
<keyword evidence="7" id="KW-1185">Reference proteome</keyword>
<reference evidence="6 7" key="1">
    <citation type="submission" date="2021-02" db="EMBL/GenBank/DDBJ databases">
        <title>Activity-based single-cell genomes from oceanic crustal fluid captures similar information to metagenomic and metatranscriptomic surveys with orders of magnitude less sampling.</title>
        <authorList>
            <person name="D'Angelo T.S."/>
            <person name="Orcutt B.N."/>
        </authorList>
    </citation>
    <scope>NUCLEOTIDE SEQUENCE [LARGE SCALE GENOMIC DNA]</scope>
    <source>
        <strain evidence="6">AH-315-G07</strain>
    </source>
</reference>
<dbReference type="PROSITE" id="PS50893">
    <property type="entry name" value="ABC_TRANSPORTER_2"/>
    <property type="match status" value="1"/>
</dbReference>
<dbReference type="SMART" id="SM00382">
    <property type="entry name" value="AAA"/>
    <property type="match status" value="1"/>
</dbReference>
<evidence type="ECO:0000313" key="7">
    <source>
        <dbReference type="Proteomes" id="UP000722121"/>
    </source>
</evidence>
<keyword evidence="3" id="KW-0547">Nucleotide-binding</keyword>
<evidence type="ECO:0000256" key="4">
    <source>
        <dbReference type="ARBA" id="ARBA00022840"/>
    </source>
</evidence>
<protein>
    <submittedName>
        <fullName evidence="6">Metal ABC transporter ATP-binding protein</fullName>
    </submittedName>
</protein>
<keyword evidence="2" id="KW-0813">Transport</keyword>
<dbReference type="InterPro" id="IPR050153">
    <property type="entry name" value="Metal_Ion_Import_ABC"/>
</dbReference>
<proteinExistence type="predicted"/>
<dbReference type="Pfam" id="PF00005">
    <property type="entry name" value="ABC_tran"/>
    <property type="match status" value="1"/>
</dbReference>
<evidence type="ECO:0000256" key="2">
    <source>
        <dbReference type="ARBA" id="ARBA00022448"/>
    </source>
</evidence>
<comment type="subcellular location">
    <subcellularLocation>
        <location evidence="1">Cell inner membrane</location>
        <topology evidence="1">Peripheral membrane protein</topology>
    </subcellularLocation>
</comment>
<dbReference type="PANTHER" id="PTHR42734">
    <property type="entry name" value="METAL TRANSPORT SYSTEM ATP-BINDING PROTEIN TM_0124-RELATED"/>
    <property type="match status" value="1"/>
</dbReference>
<dbReference type="EMBL" id="JAFITR010000032">
    <property type="protein sequence ID" value="MBN4066856.1"/>
    <property type="molecule type" value="Genomic_DNA"/>
</dbReference>
<evidence type="ECO:0000313" key="6">
    <source>
        <dbReference type="EMBL" id="MBN4066856.1"/>
    </source>
</evidence>
<evidence type="ECO:0000259" key="5">
    <source>
        <dbReference type="PROSITE" id="PS50893"/>
    </source>
</evidence>
<dbReference type="InterPro" id="IPR003439">
    <property type="entry name" value="ABC_transporter-like_ATP-bd"/>
</dbReference>
<keyword evidence="4 6" id="KW-0067">ATP-binding</keyword>
<dbReference type="InterPro" id="IPR027417">
    <property type="entry name" value="P-loop_NTPase"/>
</dbReference>
<dbReference type="Gene3D" id="3.40.50.300">
    <property type="entry name" value="P-loop containing nucleotide triphosphate hydrolases"/>
    <property type="match status" value="1"/>
</dbReference>
<comment type="caution">
    <text evidence="6">The sequence shown here is derived from an EMBL/GenBank/DDBJ whole genome shotgun (WGS) entry which is preliminary data.</text>
</comment>
<dbReference type="SUPFAM" id="SSF52540">
    <property type="entry name" value="P-loop containing nucleoside triphosphate hydrolases"/>
    <property type="match status" value="1"/>
</dbReference>